<dbReference type="Pfam" id="PF01435">
    <property type="entry name" value="Peptidase_M48"/>
    <property type="match status" value="1"/>
</dbReference>
<evidence type="ECO:0000256" key="3">
    <source>
        <dbReference type="ARBA" id="ARBA00022801"/>
    </source>
</evidence>
<proteinExistence type="inferred from homology"/>
<evidence type="ECO:0000256" key="7">
    <source>
        <dbReference type="SAM" id="SignalP"/>
    </source>
</evidence>
<dbReference type="CDD" id="cd07331">
    <property type="entry name" value="M48C_Oma1_like"/>
    <property type="match status" value="1"/>
</dbReference>
<keyword evidence="2" id="KW-0479">Metal-binding</keyword>
<evidence type="ECO:0000256" key="6">
    <source>
        <dbReference type="RuleBase" id="RU003983"/>
    </source>
</evidence>
<dbReference type="Proteomes" id="UP001446205">
    <property type="component" value="Unassembled WGS sequence"/>
</dbReference>
<evidence type="ECO:0000313" key="10">
    <source>
        <dbReference type="Proteomes" id="UP001446205"/>
    </source>
</evidence>
<keyword evidence="4 6" id="KW-0862">Zinc</keyword>
<protein>
    <submittedName>
        <fullName evidence="9">M48 family metallopeptidase</fullName>
    </submittedName>
</protein>
<keyword evidence="3 6" id="KW-0378">Hydrolase</keyword>
<evidence type="ECO:0000256" key="4">
    <source>
        <dbReference type="ARBA" id="ARBA00022833"/>
    </source>
</evidence>
<dbReference type="InterPro" id="IPR051156">
    <property type="entry name" value="Mito/Outer_Membr_Metalloprot"/>
</dbReference>
<dbReference type="RefSeq" id="WP_341370906.1">
    <property type="nucleotide sequence ID" value="NZ_JBBPCO010000008.1"/>
</dbReference>
<feature type="chain" id="PRO_5046906800" evidence="7">
    <location>
        <begin position="28"/>
        <end position="259"/>
    </location>
</feature>
<dbReference type="Gene3D" id="3.30.2010.10">
    <property type="entry name" value="Metalloproteases ('zincins'), catalytic domain"/>
    <property type="match status" value="1"/>
</dbReference>
<dbReference type="PANTHER" id="PTHR22726:SF24">
    <property type="entry name" value="M48 FAMILY METALLOPEPTIDASE"/>
    <property type="match status" value="1"/>
</dbReference>
<comment type="caution">
    <text evidence="9">The sequence shown here is derived from an EMBL/GenBank/DDBJ whole genome shotgun (WGS) entry which is preliminary data.</text>
</comment>
<evidence type="ECO:0000313" key="9">
    <source>
        <dbReference type="EMBL" id="MEK8089848.1"/>
    </source>
</evidence>
<dbReference type="InterPro" id="IPR001915">
    <property type="entry name" value="Peptidase_M48"/>
</dbReference>
<sequence>MEMRASIRRTGLSLLVFAGILSGCASAPVTGRQQFLLVSESDVNQLGAVTYQKELSGQPINRNPQQVAQVRRVGERIARVANRPDYKWEFNVIDEPQTINAFALPGGKVAVYSGLLNLGLSDDELAAVMGHEIAHAIAQHSRERVSQEVGLNLAMSVLGGGRISPATSQLINTAFGIGVELPFGRRQESEADLVGLDLMARAGYNPEAALSFWQKMMRASAGQPRPPQFLSSHPSDEARLAALRAAIPRYMPIYRQAHR</sequence>
<dbReference type="PROSITE" id="PS51257">
    <property type="entry name" value="PROKAR_LIPOPROTEIN"/>
    <property type="match status" value="1"/>
</dbReference>
<comment type="cofactor">
    <cofactor evidence="6">
        <name>Zn(2+)</name>
        <dbReference type="ChEBI" id="CHEBI:29105"/>
    </cofactor>
    <text evidence="6">Binds 1 zinc ion per subunit.</text>
</comment>
<gene>
    <name evidence="9" type="ORF">WOB96_08710</name>
</gene>
<dbReference type="PANTHER" id="PTHR22726">
    <property type="entry name" value="METALLOENDOPEPTIDASE OMA1"/>
    <property type="match status" value="1"/>
</dbReference>
<name>A0ABU9DBK3_9PROT</name>
<keyword evidence="5 6" id="KW-0482">Metalloprotease</keyword>
<feature type="domain" description="Peptidase M48" evidence="8">
    <location>
        <begin position="64"/>
        <end position="245"/>
    </location>
</feature>
<keyword evidence="10" id="KW-1185">Reference proteome</keyword>
<evidence type="ECO:0000259" key="8">
    <source>
        <dbReference type="Pfam" id="PF01435"/>
    </source>
</evidence>
<accession>A0ABU9DBK3</accession>
<feature type="signal peptide" evidence="7">
    <location>
        <begin position="1"/>
        <end position="27"/>
    </location>
</feature>
<comment type="similarity">
    <text evidence="6">Belongs to the peptidase M48 family.</text>
</comment>
<reference evidence="9 10" key="1">
    <citation type="submission" date="2024-04" db="EMBL/GenBank/DDBJ databases">
        <authorList>
            <person name="Abashina T."/>
            <person name="Shaikin A."/>
        </authorList>
    </citation>
    <scope>NUCLEOTIDE SEQUENCE [LARGE SCALE GENOMIC DNA]</scope>
    <source>
        <strain evidence="9 10">AAFK</strain>
    </source>
</reference>
<evidence type="ECO:0000256" key="5">
    <source>
        <dbReference type="ARBA" id="ARBA00023049"/>
    </source>
</evidence>
<organism evidence="9 10">
    <name type="scientific">Thermithiobacillus plumbiphilus</name>
    <dbReference type="NCBI Taxonomy" id="1729899"/>
    <lineage>
        <taxon>Bacteria</taxon>
        <taxon>Pseudomonadati</taxon>
        <taxon>Pseudomonadota</taxon>
        <taxon>Acidithiobacillia</taxon>
        <taxon>Acidithiobacillales</taxon>
        <taxon>Thermithiobacillaceae</taxon>
        <taxon>Thermithiobacillus</taxon>
    </lineage>
</organism>
<dbReference type="EMBL" id="JBBPCO010000008">
    <property type="protein sequence ID" value="MEK8089848.1"/>
    <property type="molecule type" value="Genomic_DNA"/>
</dbReference>
<evidence type="ECO:0000256" key="2">
    <source>
        <dbReference type="ARBA" id="ARBA00022723"/>
    </source>
</evidence>
<keyword evidence="7" id="KW-0732">Signal</keyword>
<evidence type="ECO:0000256" key="1">
    <source>
        <dbReference type="ARBA" id="ARBA00022670"/>
    </source>
</evidence>
<keyword evidence="1 6" id="KW-0645">Protease</keyword>